<organism evidence="1 2">
    <name type="scientific">Dichanthelium oligosanthes</name>
    <dbReference type="NCBI Taxonomy" id="888268"/>
    <lineage>
        <taxon>Eukaryota</taxon>
        <taxon>Viridiplantae</taxon>
        <taxon>Streptophyta</taxon>
        <taxon>Embryophyta</taxon>
        <taxon>Tracheophyta</taxon>
        <taxon>Spermatophyta</taxon>
        <taxon>Magnoliopsida</taxon>
        <taxon>Liliopsida</taxon>
        <taxon>Poales</taxon>
        <taxon>Poaceae</taxon>
        <taxon>PACMAD clade</taxon>
        <taxon>Panicoideae</taxon>
        <taxon>Panicodae</taxon>
        <taxon>Paniceae</taxon>
        <taxon>Dichantheliinae</taxon>
        <taxon>Dichanthelium</taxon>
    </lineage>
</organism>
<reference evidence="1 2" key="1">
    <citation type="submission" date="2016-09" db="EMBL/GenBank/DDBJ databases">
        <title>The draft genome of Dichanthelium oligosanthes: A C3 panicoid grass species.</title>
        <authorList>
            <person name="Studer A.J."/>
            <person name="Schnable J.C."/>
            <person name="Brutnell T.P."/>
        </authorList>
    </citation>
    <scope>NUCLEOTIDE SEQUENCE [LARGE SCALE GENOMIC DNA]</scope>
    <source>
        <strain evidence="2">cv. Kellogg 1175</strain>
        <tissue evidence="1">Leaf</tissue>
    </source>
</reference>
<feature type="non-terminal residue" evidence="1">
    <location>
        <position position="134"/>
    </location>
</feature>
<keyword evidence="2" id="KW-1185">Reference proteome</keyword>
<evidence type="ECO:0000313" key="2">
    <source>
        <dbReference type="Proteomes" id="UP000095767"/>
    </source>
</evidence>
<dbReference type="Proteomes" id="UP000095767">
    <property type="component" value="Unassembled WGS sequence"/>
</dbReference>
<name>A0A1E5VCJ0_9POAL</name>
<evidence type="ECO:0000313" key="1">
    <source>
        <dbReference type="EMBL" id="OEL22734.1"/>
    </source>
</evidence>
<proteinExistence type="predicted"/>
<dbReference type="EMBL" id="LWDX02044524">
    <property type="protein sequence ID" value="OEL22734.1"/>
    <property type="molecule type" value="Genomic_DNA"/>
</dbReference>
<protein>
    <recommendedName>
        <fullName evidence="3">Reverse transcriptase zinc-binding domain-containing protein</fullName>
    </recommendedName>
</protein>
<dbReference type="AlphaFoldDB" id="A0A1E5VCJ0"/>
<comment type="caution">
    <text evidence="1">The sequence shown here is derived from an EMBL/GenBank/DDBJ whole genome shotgun (WGS) entry which is preliminary data.</text>
</comment>
<sequence length="134" mass="15092">MNLKLLGRSLPLCWLWSNRFQETRSAFPVRLDPITEAFFNASISCEIGDGISTLFWTDPWLDGSSFAASMPELVAAVPARQRNRRTVASALQGQDRVRWKWCPSGRYSCSSAYQAFFVGQTALLGARELWKVKA</sequence>
<gene>
    <name evidence="1" type="ORF">BAE44_0016248</name>
</gene>
<accession>A0A1E5VCJ0</accession>
<dbReference type="OrthoDB" id="690234at2759"/>
<evidence type="ECO:0008006" key="3">
    <source>
        <dbReference type="Google" id="ProtNLM"/>
    </source>
</evidence>